<organism evidence="4 5">
    <name type="scientific">Nocardioides bizhenqiangii</name>
    <dbReference type="NCBI Taxonomy" id="3095076"/>
    <lineage>
        <taxon>Bacteria</taxon>
        <taxon>Bacillati</taxon>
        <taxon>Actinomycetota</taxon>
        <taxon>Actinomycetes</taxon>
        <taxon>Propionibacteriales</taxon>
        <taxon>Nocardioidaceae</taxon>
        <taxon>Nocardioides</taxon>
    </lineage>
</organism>
<keyword evidence="1 2" id="KW-0238">DNA-binding</keyword>
<keyword evidence="5" id="KW-1185">Reference proteome</keyword>
<proteinExistence type="predicted"/>
<dbReference type="Pfam" id="PF00440">
    <property type="entry name" value="TetR_N"/>
    <property type="match status" value="1"/>
</dbReference>
<dbReference type="InterPro" id="IPR001647">
    <property type="entry name" value="HTH_TetR"/>
</dbReference>
<evidence type="ECO:0000259" key="3">
    <source>
        <dbReference type="PROSITE" id="PS50977"/>
    </source>
</evidence>
<dbReference type="RefSeq" id="WP_322938117.1">
    <property type="nucleotide sequence ID" value="NZ_CP141059.1"/>
</dbReference>
<gene>
    <name evidence="4" type="ORF">SHK19_06070</name>
</gene>
<reference evidence="5" key="1">
    <citation type="submission" date="2023-12" db="EMBL/GenBank/DDBJ databases">
        <title>Novel species in genus Nocardioides.</title>
        <authorList>
            <person name="Zhou H."/>
        </authorList>
    </citation>
    <scope>NUCLEOTIDE SEQUENCE [LARGE SCALE GENOMIC DNA]</scope>
    <source>
        <strain evidence="5">HM61</strain>
    </source>
</reference>
<feature type="DNA-binding region" description="H-T-H motif" evidence="2">
    <location>
        <begin position="57"/>
        <end position="76"/>
    </location>
</feature>
<dbReference type="PANTHER" id="PTHR30055">
    <property type="entry name" value="HTH-TYPE TRANSCRIPTIONAL REGULATOR RUTR"/>
    <property type="match status" value="1"/>
</dbReference>
<evidence type="ECO:0000256" key="2">
    <source>
        <dbReference type="PROSITE-ProRule" id="PRU00335"/>
    </source>
</evidence>
<evidence type="ECO:0000313" key="4">
    <source>
        <dbReference type="EMBL" id="WQQ27797.1"/>
    </source>
</evidence>
<dbReference type="SUPFAM" id="SSF46689">
    <property type="entry name" value="Homeodomain-like"/>
    <property type="match status" value="1"/>
</dbReference>
<sequence>MTVTIDIKDRLALPVTNMKTTRTYTMRARAAAVEDTRARIQGALFELGTQRLFPDISLDDVARAAGVSVQTVLRHFGSRADLIEAAIDYAIDRIADERPAPVGEVDAAMAVLVDHYEQRGDIAMLMLAQEKSDPQVGRLTERGRRMHRDWVGAVFEPLIGRDEQTIDLLVVATDVYTWKLLRHDRGLSRPKTQERMTALVEAVLATGRP</sequence>
<dbReference type="PROSITE" id="PS50977">
    <property type="entry name" value="HTH_TETR_2"/>
    <property type="match status" value="1"/>
</dbReference>
<evidence type="ECO:0000256" key="1">
    <source>
        <dbReference type="ARBA" id="ARBA00023125"/>
    </source>
</evidence>
<protein>
    <submittedName>
        <fullName evidence="4">TetR/AcrR family transcriptional regulator</fullName>
    </submittedName>
</protein>
<dbReference type="InterPro" id="IPR050109">
    <property type="entry name" value="HTH-type_TetR-like_transc_reg"/>
</dbReference>
<accession>A0ABZ0ZVW2</accession>
<name>A0ABZ0ZVW2_9ACTN</name>
<dbReference type="Gene3D" id="1.10.357.10">
    <property type="entry name" value="Tetracycline Repressor, domain 2"/>
    <property type="match status" value="1"/>
</dbReference>
<feature type="domain" description="HTH tetR-type" evidence="3">
    <location>
        <begin position="34"/>
        <end position="94"/>
    </location>
</feature>
<dbReference type="EMBL" id="CP141059">
    <property type="protein sequence ID" value="WQQ27797.1"/>
    <property type="molecule type" value="Genomic_DNA"/>
</dbReference>
<evidence type="ECO:0000313" key="5">
    <source>
        <dbReference type="Proteomes" id="UP001327225"/>
    </source>
</evidence>
<dbReference type="Proteomes" id="UP001327225">
    <property type="component" value="Chromosome"/>
</dbReference>
<dbReference type="InterPro" id="IPR009057">
    <property type="entry name" value="Homeodomain-like_sf"/>
</dbReference>
<dbReference type="PANTHER" id="PTHR30055:SF235">
    <property type="entry name" value="TRANSCRIPTIONAL REGULATORY PROTEIN"/>
    <property type="match status" value="1"/>
</dbReference>